<gene>
    <name evidence="1" type="ORF">F387_01678</name>
</gene>
<accession>L8XXU1</accession>
<sequence>MPEMGELIEIINDSWAKILIYLQLLIFVKNIRQQYMHD</sequence>
<protein>
    <submittedName>
        <fullName evidence="1">Uncharacterized protein</fullName>
    </submittedName>
</protein>
<name>L8XXU1_9GAMM</name>
<dbReference type="EMBL" id="AOBV01000010">
    <property type="protein sequence ID" value="ELV07560.1"/>
    <property type="molecule type" value="Genomic_DNA"/>
</dbReference>
<proteinExistence type="predicted"/>
<dbReference type="Proteomes" id="UP000011617">
    <property type="component" value="Unassembled WGS sequence"/>
</dbReference>
<evidence type="ECO:0000313" key="1">
    <source>
        <dbReference type="EMBL" id="ELV07560.1"/>
    </source>
</evidence>
<reference evidence="1 2" key="1">
    <citation type="journal article" date="2013" name="Genome Announc.">
        <title>Complete Genome Sequence of Wohlfahrtiimonas chitiniclastica Strain SH04, Isolated from Chrysomya megacephala Collected from Pudong International Airport in China.</title>
        <authorList>
            <person name="Cao X.M."/>
            <person name="Chen T."/>
            <person name="Xu L.Z."/>
            <person name="Yao L.S."/>
            <person name="Qi J."/>
            <person name="Zhang X.L."/>
            <person name="Yan Q.L."/>
            <person name="Deng Y.H."/>
            <person name="Guo T.Y."/>
            <person name="Wang J."/>
            <person name="Hu K.X."/>
            <person name="Xu B.L."/>
        </authorList>
    </citation>
    <scope>NUCLEOTIDE SEQUENCE [LARGE SCALE GENOMIC DNA]</scope>
    <source>
        <strain evidence="1 2">SH04</strain>
    </source>
</reference>
<keyword evidence="2" id="KW-1185">Reference proteome</keyword>
<dbReference type="AlphaFoldDB" id="L8XXU1"/>
<dbReference type="HOGENOM" id="CLU_3334801_0_0_6"/>
<comment type="caution">
    <text evidence="1">The sequence shown here is derived from an EMBL/GenBank/DDBJ whole genome shotgun (WGS) entry which is preliminary data.</text>
</comment>
<evidence type="ECO:0000313" key="2">
    <source>
        <dbReference type="Proteomes" id="UP000011617"/>
    </source>
</evidence>
<organism evidence="1 2">
    <name type="scientific">Wohlfahrtiimonas chitiniclastica SH04</name>
    <dbReference type="NCBI Taxonomy" id="1261130"/>
    <lineage>
        <taxon>Bacteria</taxon>
        <taxon>Pseudomonadati</taxon>
        <taxon>Pseudomonadota</taxon>
        <taxon>Gammaproteobacteria</taxon>
        <taxon>Cardiobacteriales</taxon>
        <taxon>Ignatzschineriaceae</taxon>
        <taxon>Wohlfahrtiimonas</taxon>
    </lineage>
</organism>